<organism evidence="6 7">
    <name type="scientific">Achromobacter arsenitoxydans SY8</name>
    <dbReference type="NCBI Taxonomy" id="477184"/>
    <lineage>
        <taxon>Bacteria</taxon>
        <taxon>Pseudomonadati</taxon>
        <taxon>Pseudomonadota</taxon>
        <taxon>Betaproteobacteria</taxon>
        <taxon>Burkholderiales</taxon>
        <taxon>Alcaligenaceae</taxon>
        <taxon>Achromobacter</taxon>
    </lineage>
</organism>
<evidence type="ECO:0000256" key="2">
    <source>
        <dbReference type="ARBA" id="ARBA00023015"/>
    </source>
</evidence>
<sequence length="221" mass="23823">MGINYDIDDLRAFCCLVRCGQYTAAASVLCITTSALSRRIAKLESEIGGKLFERTTRRLVVAPLGKALYERVLPAISSLDASLAEAARSAKGEGRTLAFGTVASVGYSVIPKVLPAFYAAYPGTYVRIRDANATVVTKLVENGEVEFGVTTPVPFPESLTVQKVATYDFNLVYAKRSGAEPAIRKVTWRQLVDLPVIGLNPLSSTRLQIDGVLQANGIPRP</sequence>
<dbReference type="PANTHER" id="PTHR30419:SF8">
    <property type="entry name" value="NITROGEN ASSIMILATION TRANSCRIPTIONAL ACTIVATOR-RELATED"/>
    <property type="match status" value="1"/>
</dbReference>
<proteinExistence type="inferred from homology"/>
<keyword evidence="7" id="KW-1185">Reference proteome</keyword>
<dbReference type="Proteomes" id="UP000003113">
    <property type="component" value="Unassembled WGS sequence"/>
</dbReference>
<protein>
    <submittedName>
        <fullName evidence="6">Transcriptional regulator</fullName>
    </submittedName>
</protein>
<comment type="similarity">
    <text evidence="1">Belongs to the LysR transcriptional regulatory family.</text>
</comment>
<dbReference type="STRING" id="477184.KYC_10111"/>
<comment type="caution">
    <text evidence="6">The sequence shown here is derived from an EMBL/GenBank/DDBJ whole genome shotgun (WGS) entry which is preliminary data.</text>
</comment>
<dbReference type="InterPro" id="IPR000847">
    <property type="entry name" value="LysR_HTH_N"/>
</dbReference>
<dbReference type="InterPro" id="IPR005119">
    <property type="entry name" value="LysR_subst-bd"/>
</dbReference>
<keyword evidence="4" id="KW-0804">Transcription</keyword>
<evidence type="ECO:0000256" key="3">
    <source>
        <dbReference type="ARBA" id="ARBA00023125"/>
    </source>
</evidence>
<dbReference type="InterPro" id="IPR036388">
    <property type="entry name" value="WH-like_DNA-bd_sf"/>
</dbReference>
<dbReference type="PANTHER" id="PTHR30419">
    <property type="entry name" value="HTH-TYPE TRANSCRIPTIONAL REGULATOR YBHD"/>
    <property type="match status" value="1"/>
</dbReference>
<reference evidence="6 7" key="1">
    <citation type="journal article" date="2012" name="J. Bacteriol.">
        <title>Genome sequence of the highly efficient arsenite-oxidizing bacterium Achromobacter arsenitoxydans SY8.</title>
        <authorList>
            <person name="Li X."/>
            <person name="Hu Y."/>
            <person name="Gong J."/>
            <person name="Lin Y."/>
            <person name="Johnstone L."/>
            <person name="Rensing C."/>
            <person name="Wang G."/>
        </authorList>
    </citation>
    <scope>NUCLEOTIDE SEQUENCE [LARGE SCALE GENOMIC DNA]</scope>
    <source>
        <strain evidence="6 7">SY8</strain>
    </source>
</reference>
<dbReference type="Pfam" id="PF00126">
    <property type="entry name" value="HTH_1"/>
    <property type="match status" value="1"/>
</dbReference>
<dbReference type="InterPro" id="IPR050950">
    <property type="entry name" value="HTH-type_LysR_regulators"/>
</dbReference>
<dbReference type="eggNOG" id="COG0583">
    <property type="taxonomic scope" value="Bacteria"/>
</dbReference>
<dbReference type="Gene3D" id="3.40.190.290">
    <property type="match status" value="1"/>
</dbReference>
<name>H0F5H9_9BURK</name>
<accession>H0F5H9</accession>
<dbReference type="SUPFAM" id="SSF46785">
    <property type="entry name" value="Winged helix' DNA-binding domain"/>
    <property type="match status" value="1"/>
</dbReference>
<dbReference type="PATRIC" id="fig|477184.5.peg.2004"/>
<dbReference type="PROSITE" id="PS50931">
    <property type="entry name" value="HTH_LYSR"/>
    <property type="match status" value="1"/>
</dbReference>
<keyword evidence="3" id="KW-0238">DNA-binding</keyword>
<evidence type="ECO:0000256" key="4">
    <source>
        <dbReference type="ARBA" id="ARBA00023163"/>
    </source>
</evidence>
<dbReference type="AlphaFoldDB" id="H0F5H9"/>
<dbReference type="SUPFAM" id="SSF53850">
    <property type="entry name" value="Periplasmic binding protein-like II"/>
    <property type="match status" value="1"/>
</dbReference>
<dbReference type="GO" id="GO:0005829">
    <property type="term" value="C:cytosol"/>
    <property type="evidence" value="ECO:0007669"/>
    <property type="project" value="TreeGrafter"/>
</dbReference>
<dbReference type="GO" id="GO:0003677">
    <property type="term" value="F:DNA binding"/>
    <property type="evidence" value="ECO:0007669"/>
    <property type="project" value="UniProtKB-KW"/>
</dbReference>
<keyword evidence="2" id="KW-0805">Transcription regulation</keyword>
<gene>
    <name evidence="6" type="ORF">KYC_10111</name>
</gene>
<dbReference type="GO" id="GO:0003700">
    <property type="term" value="F:DNA-binding transcription factor activity"/>
    <property type="evidence" value="ECO:0007669"/>
    <property type="project" value="InterPro"/>
</dbReference>
<dbReference type="InterPro" id="IPR036390">
    <property type="entry name" value="WH_DNA-bd_sf"/>
</dbReference>
<dbReference type="PRINTS" id="PR00039">
    <property type="entry name" value="HTHLYSR"/>
</dbReference>
<evidence type="ECO:0000313" key="6">
    <source>
        <dbReference type="EMBL" id="EHK66493.1"/>
    </source>
</evidence>
<dbReference type="Pfam" id="PF03466">
    <property type="entry name" value="LysR_substrate"/>
    <property type="match status" value="1"/>
</dbReference>
<dbReference type="Gene3D" id="1.10.10.10">
    <property type="entry name" value="Winged helix-like DNA-binding domain superfamily/Winged helix DNA-binding domain"/>
    <property type="match status" value="1"/>
</dbReference>
<evidence type="ECO:0000259" key="5">
    <source>
        <dbReference type="PROSITE" id="PS50931"/>
    </source>
</evidence>
<evidence type="ECO:0000313" key="7">
    <source>
        <dbReference type="Proteomes" id="UP000003113"/>
    </source>
</evidence>
<feature type="domain" description="HTH lysR-type" evidence="5">
    <location>
        <begin position="5"/>
        <end position="62"/>
    </location>
</feature>
<dbReference type="EMBL" id="AGUF01000040">
    <property type="protein sequence ID" value="EHK66493.1"/>
    <property type="molecule type" value="Genomic_DNA"/>
</dbReference>
<evidence type="ECO:0000256" key="1">
    <source>
        <dbReference type="ARBA" id="ARBA00009437"/>
    </source>
</evidence>